<dbReference type="PANTHER" id="PTHR11266">
    <property type="entry name" value="PEROXISOMAL MEMBRANE PROTEIN 2, PXMP2 MPV17"/>
    <property type="match status" value="1"/>
</dbReference>
<dbReference type="OrthoDB" id="547514at2759"/>
<dbReference type="Pfam" id="PF04117">
    <property type="entry name" value="Mpv17_PMP22"/>
    <property type="match status" value="1"/>
</dbReference>
<name>A0A150GTW1_GONPE</name>
<dbReference type="STRING" id="33097.A0A150GTW1"/>
<dbReference type="PANTHER" id="PTHR11266:SF17">
    <property type="entry name" value="PROTEIN MPV17"/>
    <property type="match status" value="1"/>
</dbReference>
<evidence type="ECO:0000256" key="3">
    <source>
        <dbReference type="ARBA" id="ARBA00022692"/>
    </source>
</evidence>
<comment type="similarity">
    <text evidence="2">Belongs to the peroxisomal membrane protein PXMP2/4 family.</text>
</comment>
<evidence type="ECO:0000313" key="9">
    <source>
        <dbReference type="Proteomes" id="UP000075714"/>
    </source>
</evidence>
<keyword evidence="4 7" id="KW-1133">Transmembrane helix</keyword>
<keyword evidence="3 7" id="KW-0812">Transmembrane</keyword>
<feature type="region of interest" description="Disordered" evidence="6">
    <location>
        <begin position="50"/>
        <end position="83"/>
    </location>
</feature>
<comment type="caution">
    <text evidence="8">The sequence shown here is derived from an EMBL/GenBank/DDBJ whole genome shotgun (WGS) entry which is preliminary data.</text>
</comment>
<reference evidence="9" key="1">
    <citation type="journal article" date="2016" name="Nat. Commun.">
        <title>The Gonium pectorale genome demonstrates co-option of cell cycle regulation during the evolution of multicellularity.</title>
        <authorList>
            <person name="Hanschen E.R."/>
            <person name="Marriage T.N."/>
            <person name="Ferris P.J."/>
            <person name="Hamaji T."/>
            <person name="Toyoda A."/>
            <person name="Fujiyama A."/>
            <person name="Neme R."/>
            <person name="Noguchi H."/>
            <person name="Minakuchi Y."/>
            <person name="Suzuki M."/>
            <person name="Kawai-Toyooka H."/>
            <person name="Smith D.R."/>
            <person name="Sparks H."/>
            <person name="Anderson J."/>
            <person name="Bakaric R."/>
            <person name="Luria V."/>
            <person name="Karger A."/>
            <person name="Kirschner M.W."/>
            <person name="Durand P.M."/>
            <person name="Michod R.E."/>
            <person name="Nozaki H."/>
            <person name="Olson B.J."/>
        </authorList>
    </citation>
    <scope>NUCLEOTIDE SEQUENCE [LARGE SCALE GENOMIC DNA]</scope>
    <source>
        <strain evidence="9">NIES-2863</strain>
    </source>
</reference>
<evidence type="ECO:0000256" key="7">
    <source>
        <dbReference type="SAM" id="Phobius"/>
    </source>
</evidence>
<evidence type="ECO:0000256" key="1">
    <source>
        <dbReference type="ARBA" id="ARBA00004141"/>
    </source>
</evidence>
<comment type="subcellular location">
    <subcellularLocation>
        <location evidence="1">Membrane</location>
        <topology evidence="1">Multi-pass membrane protein</topology>
    </subcellularLocation>
</comment>
<evidence type="ECO:0000256" key="2">
    <source>
        <dbReference type="ARBA" id="ARBA00006824"/>
    </source>
</evidence>
<proteinExistence type="inferred from homology"/>
<evidence type="ECO:0000256" key="5">
    <source>
        <dbReference type="ARBA" id="ARBA00023136"/>
    </source>
</evidence>
<dbReference type="InterPro" id="IPR007248">
    <property type="entry name" value="Mpv17_PMP22"/>
</dbReference>
<evidence type="ECO:0000256" key="6">
    <source>
        <dbReference type="SAM" id="MobiDB-lite"/>
    </source>
</evidence>
<organism evidence="8 9">
    <name type="scientific">Gonium pectorale</name>
    <name type="common">Green alga</name>
    <dbReference type="NCBI Taxonomy" id="33097"/>
    <lineage>
        <taxon>Eukaryota</taxon>
        <taxon>Viridiplantae</taxon>
        <taxon>Chlorophyta</taxon>
        <taxon>core chlorophytes</taxon>
        <taxon>Chlorophyceae</taxon>
        <taxon>CS clade</taxon>
        <taxon>Chlamydomonadales</taxon>
        <taxon>Volvocaceae</taxon>
        <taxon>Gonium</taxon>
    </lineage>
</organism>
<protein>
    <submittedName>
        <fullName evidence="8">Uncharacterized protein</fullName>
    </submittedName>
</protein>
<dbReference type="GO" id="GO:0016020">
    <property type="term" value="C:membrane"/>
    <property type="evidence" value="ECO:0007669"/>
    <property type="project" value="UniProtKB-SubCell"/>
</dbReference>
<feature type="transmembrane region" description="Helical" evidence="7">
    <location>
        <begin position="344"/>
        <end position="363"/>
    </location>
</feature>
<keyword evidence="9" id="KW-1185">Reference proteome</keyword>
<evidence type="ECO:0000313" key="8">
    <source>
        <dbReference type="EMBL" id="KXZ53269.1"/>
    </source>
</evidence>
<feature type="compositionally biased region" description="Low complexity" evidence="6">
    <location>
        <begin position="71"/>
        <end position="83"/>
    </location>
</feature>
<dbReference type="EMBL" id="LSYV01000008">
    <property type="protein sequence ID" value="KXZ53269.1"/>
    <property type="molecule type" value="Genomic_DNA"/>
</dbReference>
<feature type="region of interest" description="Disordered" evidence="6">
    <location>
        <begin position="1"/>
        <end position="38"/>
    </location>
</feature>
<evidence type="ECO:0000256" key="4">
    <source>
        <dbReference type="ARBA" id="ARBA00022989"/>
    </source>
</evidence>
<accession>A0A150GTW1</accession>
<dbReference type="Proteomes" id="UP000075714">
    <property type="component" value="Unassembled WGS sequence"/>
</dbReference>
<gene>
    <name evidence="8" type="ORF">GPECTOR_7g1163</name>
</gene>
<sequence length="574" mass="58517">MAKTLNFQKRDITRTMPAKLPAAPAVRPAAAAVRRAPQPRRLLCARPAATLSGSPVPQPPSSCSPPPSPSSPKTLKKTSPSLPTMLAGLSTGALLGAAALHSGSPDHAVAVASAASSAVTALATDFGPADVIAQSFGPTRPLWAALVHSHAAHSAASTAMTAPAAPPSSAAVADGATGAGMLLQQARVAVTGAVNTVCEGYNRWLEESPLVCKIVTGNFFTVAGDMLAQVGLGGAGGHGGEQPAAAPAAAAAGTRRRVDWARTGRLCLETSAVGTPLGHWWFGLLDGRIMPDDPHCPAAVLTKMLLDQVLFAPFGLAVFFIVIKCLEGRPKDIPTAIRTSYIRALLGGYLLWPAAGLLNFALLPPEYRLLFNNVVNILWTCFLSIMSSGDSSSKASPQPAASDVHAATEAAPGAGATAVASAASELAVTAITMMALGAAMPGRASFGYVAGLAVAAVEAALMTHGSVHEPEPALAPAIVAPSAPVSPSAMSVLPPSFSGGASVAMGGPCLEVCEEPVEALYELRPVKEVMQLVGRDAAGVMRDLRASGRAFPGTESLLMVLDKYEDMPHYQAGP</sequence>
<dbReference type="AlphaFoldDB" id="A0A150GTW1"/>
<keyword evidence="5 7" id="KW-0472">Membrane</keyword>
<feature type="transmembrane region" description="Helical" evidence="7">
    <location>
        <begin position="304"/>
        <end position="323"/>
    </location>
</feature>
<feature type="compositionally biased region" description="Low complexity" evidence="6">
    <location>
        <begin position="21"/>
        <end position="38"/>
    </location>
</feature>
<dbReference type="GO" id="GO:0005737">
    <property type="term" value="C:cytoplasm"/>
    <property type="evidence" value="ECO:0007669"/>
    <property type="project" value="TreeGrafter"/>
</dbReference>
<feature type="compositionally biased region" description="Pro residues" evidence="6">
    <location>
        <begin position="56"/>
        <end position="70"/>
    </location>
</feature>